<sequence length="106" mass="10959">MISLLLGLAVAGPALSDAAAHQTVYLSWDAEAKACHARVGSIEIGDPTTDDGEAALNAALSDRQRAVQLQGLSNAVPYTCVDSVLSTLRKSGHTIKVGFLSEPAGR</sequence>
<organism evidence="1 2">
    <name type="scientific">Sphingomonas chungangi</name>
    <dbReference type="NCBI Taxonomy" id="2683589"/>
    <lineage>
        <taxon>Bacteria</taxon>
        <taxon>Pseudomonadati</taxon>
        <taxon>Pseudomonadota</taxon>
        <taxon>Alphaproteobacteria</taxon>
        <taxon>Sphingomonadales</taxon>
        <taxon>Sphingomonadaceae</taxon>
        <taxon>Sphingomonas</taxon>
    </lineage>
</organism>
<protein>
    <submittedName>
        <fullName evidence="1">Uncharacterized protein</fullName>
    </submittedName>
</protein>
<name>A0A838L539_9SPHN</name>
<gene>
    <name evidence="1" type="ORF">HZF05_01440</name>
</gene>
<dbReference type="Proteomes" id="UP000570166">
    <property type="component" value="Unassembled WGS sequence"/>
</dbReference>
<proteinExistence type="predicted"/>
<accession>A0A838L539</accession>
<dbReference type="RefSeq" id="WP_160364842.1">
    <property type="nucleotide sequence ID" value="NZ_JACEIB010000001.1"/>
</dbReference>
<evidence type="ECO:0000313" key="1">
    <source>
        <dbReference type="EMBL" id="MBA2932748.1"/>
    </source>
</evidence>
<dbReference type="AlphaFoldDB" id="A0A838L539"/>
<reference evidence="1 2" key="1">
    <citation type="submission" date="2020-07" db="EMBL/GenBank/DDBJ databases">
        <authorList>
            <person name="Sun Q."/>
        </authorList>
    </citation>
    <scope>NUCLEOTIDE SEQUENCE [LARGE SCALE GENOMIC DNA]</scope>
    <source>
        <strain evidence="1 2">CGMCC 1.13654</strain>
    </source>
</reference>
<dbReference type="EMBL" id="JACEIB010000001">
    <property type="protein sequence ID" value="MBA2932748.1"/>
    <property type="molecule type" value="Genomic_DNA"/>
</dbReference>
<comment type="caution">
    <text evidence="1">The sequence shown here is derived from an EMBL/GenBank/DDBJ whole genome shotgun (WGS) entry which is preliminary data.</text>
</comment>
<evidence type="ECO:0000313" key="2">
    <source>
        <dbReference type="Proteomes" id="UP000570166"/>
    </source>
</evidence>
<keyword evidence="2" id="KW-1185">Reference proteome</keyword>